<organism evidence="2">
    <name type="scientific">gut metagenome</name>
    <dbReference type="NCBI Taxonomy" id="749906"/>
    <lineage>
        <taxon>unclassified sequences</taxon>
        <taxon>metagenomes</taxon>
        <taxon>organismal metagenomes</taxon>
    </lineage>
</organism>
<sequence length="280" mass="30963">MKKTFTFLALSVMTLGAQAQKTVQGSGLWDNLSIGLVGGGVVPLTHSDYIKDVRGVYGLDVTKQITPIYGLGLQLTGAHNVTGSSCAYDVMNVSLLGKFNLMNAFGGYKGTPRLFEVEAVAAAGWGHSFYPSTEGSDKDFMTSKFGLNLNFNLGEQKAWTVSLMPAIAYNLSTPNHNSNPSYNINQSAFELMAGVTYHFKNKNNGRHYMTLQKAYDQAEVDGLNAKVNDLRAQVNDKEAEVAKLNNNVKALQQEVNELRNRGPVFRHKRLRRIRIHSNRR</sequence>
<evidence type="ECO:0000313" key="2">
    <source>
        <dbReference type="EMBL" id="EJW96628.1"/>
    </source>
</evidence>
<accession>J9FQ76</accession>
<proteinExistence type="predicted"/>
<dbReference type="EMBL" id="AMCI01005181">
    <property type="protein sequence ID" value="EJW96628.1"/>
    <property type="molecule type" value="Genomic_DNA"/>
</dbReference>
<comment type="caution">
    <text evidence="2">The sequence shown here is derived from an EMBL/GenBank/DDBJ whole genome shotgun (WGS) entry which is preliminary data.</text>
</comment>
<keyword evidence="1" id="KW-0175">Coiled coil</keyword>
<feature type="coiled-coil region" evidence="1">
    <location>
        <begin position="220"/>
        <end position="261"/>
    </location>
</feature>
<gene>
    <name evidence="2" type="ORF">EVA_15266</name>
</gene>
<dbReference type="AlphaFoldDB" id="J9FQ76"/>
<reference evidence="2" key="1">
    <citation type="journal article" date="2012" name="PLoS ONE">
        <title>Gene sets for utilization of primary and secondary nutrition supplies in the distal gut of endangered iberian lynx.</title>
        <authorList>
            <person name="Alcaide M."/>
            <person name="Messina E."/>
            <person name="Richter M."/>
            <person name="Bargiela R."/>
            <person name="Peplies J."/>
            <person name="Huws S.A."/>
            <person name="Newbold C.J."/>
            <person name="Golyshin P.N."/>
            <person name="Simon M.A."/>
            <person name="Lopez G."/>
            <person name="Yakimov M.M."/>
            <person name="Ferrer M."/>
        </authorList>
    </citation>
    <scope>NUCLEOTIDE SEQUENCE</scope>
</reference>
<dbReference type="Gene3D" id="1.20.5.1700">
    <property type="match status" value="1"/>
</dbReference>
<protein>
    <submittedName>
        <fullName evidence="2">OmpA family protein</fullName>
    </submittedName>
</protein>
<evidence type="ECO:0000256" key="1">
    <source>
        <dbReference type="SAM" id="Coils"/>
    </source>
</evidence>
<name>J9FQ76_9ZZZZ</name>